<evidence type="ECO:0000256" key="3">
    <source>
        <dbReference type="SAM" id="SignalP"/>
    </source>
</evidence>
<protein>
    <submittedName>
        <fullName evidence="4">Uncharacterized protein</fullName>
    </submittedName>
</protein>
<accession>A0A5C2RU99</accession>
<dbReference type="AlphaFoldDB" id="A0A5C2RU99"/>
<gene>
    <name evidence="4" type="ORF">L227DRAFT_657044</name>
</gene>
<dbReference type="Proteomes" id="UP000313359">
    <property type="component" value="Unassembled WGS sequence"/>
</dbReference>
<evidence type="ECO:0000256" key="1">
    <source>
        <dbReference type="SAM" id="Coils"/>
    </source>
</evidence>
<feature type="coiled-coil region" evidence="1">
    <location>
        <begin position="60"/>
        <end position="139"/>
    </location>
</feature>
<dbReference type="EMBL" id="ML122297">
    <property type="protein sequence ID" value="RPD55192.1"/>
    <property type="molecule type" value="Genomic_DNA"/>
</dbReference>
<feature type="region of interest" description="Disordered" evidence="2">
    <location>
        <begin position="29"/>
        <end position="55"/>
    </location>
</feature>
<dbReference type="OrthoDB" id="3147752at2759"/>
<organism evidence="4 5">
    <name type="scientific">Lentinus tigrinus ALCF2SS1-6</name>
    <dbReference type="NCBI Taxonomy" id="1328759"/>
    <lineage>
        <taxon>Eukaryota</taxon>
        <taxon>Fungi</taxon>
        <taxon>Dikarya</taxon>
        <taxon>Basidiomycota</taxon>
        <taxon>Agaricomycotina</taxon>
        <taxon>Agaricomycetes</taxon>
        <taxon>Polyporales</taxon>
        <taxon>Polyporaceae</taxon>
        <taxon>Lentinus</taxon>
    </lineage>
</organism>
<feature type="signal peptide" evidence="3">
    <location>
        <begin position="1"/>
        <end position="22"/>
    </location>
</feature>
<keyword evidence="1" id="KW-0175">Coiled coil</keyword>
<evidence type="ECO:0000256" key="2">
    <source>
        <dbReference type="SAM" id="MobiDB-lite"/>
    </source>
</evidence>
<keyword evidence="5" id="KW-1185">Reference proteome</keyword>
<evidence type="ECO:0000313" key="4">
    <source>
        <dbReference type="EMBL" id="RPD55192.1"/>
    </source>
</evidence>
<dbReference type="STRING" id="1328759.A0A5C2RU99"/>
<sequence>MNALLRLLLSVYHFILHHMIDGIRKAVTDRWSPSRPNGQGSHRTTRSRHQDQRSDVASFKAALEAKEQELDRRARKLEELQRILEREKESGRKWKEQCDSARTENQQLRTCLSEKEGEAQRSAARLSELQRANTHLEKERGVIAAILETRTSELKEAQAFLTKADDVADSELLRMMDALNSKIFQTAASLAEAPQFRYGRKSVDEVEHAAQKLERDGWLGPHLLSALRSIDHTHDPVLVQTALQAVLTMYVRWLAMSWDLGHYDPEGMLYKLYTVVRQRVPQSVAGRWRALCRESAKVVGGIGDTEAERHARKLARLTGDVLIACGVSGSSDAVYAMVKKAFLSPLHEISERALEFQRITGEDILSCDLITVVVLPDTAFDRARMEDEWADPKVPSSDGLVLCTTQLGLMREEKKTEGIQATLLRRPKVVLKSMLEQLWDEMSDYEHQQDR</sequence>
<feature type="chain" id="PRO_5022857493" evidence="3">
    <location>
        <begin position="23"/>
        <end position="451"/>
    </location>
</feature>
<name>A0A5C2RU99_9APHY</name>
<evidence type="ECO:0000313" key="5">
    <source>
        <dbReference type="Proteomes" id="UP000313359"/>
    </source>
</evidence>
<reference evidence="4" key="1">
    <citation type="journal article" date="2018" name="Genome Biol. Evol.">
        <title>Genomics and development of Lentinus tigrinus, a white-rot wood-decaying mushroom with dimorphic fruiting bodies.</title>
        <authorList>
            <person name="Wu B."/>
            <person name="Xu Z."/>
            <person name="Knudson A."/>
            <person name="Carlson A."/>
            <person name="Chen N."/>
            <person name="Kovaka S."/>
            <person name="LaButti K."/>
            <person name="Lipzen A."/>
            <person name="Pennachio C."/>
            <person name="Riley R."/>
            <person name="Schakwitz W."/>
            <person name="Umezawa K."/>
            <person name="Ohm R.A."/>
            <person name="Grigoriev I.V."/>
            <person name="Nagy L.G."/>
            <person name="Gibbons J."/>
            <person name="Hibbett D."/>
        </authorList>
    </citation>
    <scope>NUCLEOTIDE SEQUENCE [LARGE SCALE GENOMIC DNA]</scope>
    <source>
        <strain evidence="4">ALCF2SS1-6</strain>
    </source>
</reference>
<proteinExistence type="predicted"/>
<keyword evidence="3" id="KW-0732">Signal</keyword>